<dbReference type="EC" id="3.5.1.98" evidence="2 10"/>
<dbReference type="InterPro" id="IPR003084">
    <property type="entry name" value="HDAC_I/II"/>
</dbReference>
<evidence type="ECO:0000256" key="5">
    <source>
        <dbReference type="ARBA" id="ARBA00022853"/>
    </source>
</evidence>
<evidence type="ECO:0000256" key="6">
    <source>
        <dbReference type="ARBA" id="ARBA00023015"/>
    </source>
</evidence>
<feature type="compositionally biased region" description="Acidic residues" evidence="14">
    <location>
        <begin position="388"/>
        <end position="397"/>
    </location>
</feature>
<reference evidence="16" key="1">
    <citation type="submission" date="2021-01" db="EMBL/GenBank/DDBJ databases">
        <authorList>
            <person name="Corre E."/>
            <person name="Pelletier E."/>
            <person name="Niang G."/>
            <person name="Scheremetjew M."/>
            <person name="Finn R."/>
            <person name="Kale V."/>
            <person name="Holt S."/>
            <person name="Cochrane G."/>
            <person name="Meng A."/>
            <person name="Brown T."/>
            <person name="Cohen L."/>
        </authorList>
    </citation>
    <scope>NUCLEOTIDE SEQUENCE</scope>
    <source>
        <strain evidence="16">CCMP645</strain>
    </source>
</reference>
<sequence>MARQASGKSKVCYFYDSDIGNYYYGQGHPMKPHRIRMAHNLLVSYGLYRKMEIYKPTPASFEELRKFHSEDYVKFLRTVSLDNFSALDKKTKQFNVGEDCPVFEGLYQFCQTSSGGSIGGAVKLNKGHADIAINWAGGLHHAKKSEASGFCYANDIVLAILELLKQHKRVLYIDIDIHHGDGVEEAFYTTDRVLTVSFHKFGDYFPGTGDVKDVGVNAGKYYSVNFPLKDGMDDASYESIFKPVVGKIMQVYQPGAIVLQCGADSLCGDRLGCFNLSIKGHAECVKFVLAQKLPTLILGGGGYTIRNVSRCWTYETAVILGTEIADDLPFNDYYEYYGPDYKLHYETSSMENQNIPENLEKIKAKVFEHLRQLQPAPNVQMHQTPNAVDDDLAEDDDPDRRISQRLADTAIEHDAEFYSGKSGE</sequence>
<evidence type="ECO:0000256" key="13">
    <source>
        <dbReference type="PIRSR" id="PIRSR037913-3"/>
    </source>
</evidence>
<protein>
    <recommendedName>
        <fullName evidence="2 10">Histone deacetylase</fullName>
        <ecNumber evidence="2 10">3.5.1.98</ecNumber>
    </recommendedName>
</protein>
<dbReference type="GO" id="GO:0000118">
    <property type="term" value="C:histone deacetylase complex"/>
    <property type="evidence" value="ECO:0007669"/>
    <property type="project" value="UniProtKB-ARBA"/>
</dbReference>
<evidence type="ECO:0000256" key="4">
    <source>
        <dbReference type="ARBA" id="ARBA00022801"/>
    </source>
</evidence>
<evidence type="ECO:0000256" key="11">
    <source>
        <dbReference type="PIRSR" id="PIRSR037913-1"/>
    </source>
</evidence>
<evidence type="ECO:0000256" key="3">
    <source>
        <dbReference type="ARBA" id="ARBA00022491"/>
    </source>
</evidence>
<evidence type="ECO:0000256" key="10">
    <source>
        <dbReference type="PIRNR" id="PIRNR037913"/>
    </source>
</evidence>
<feature type="domain" description="Histone deacetylase" evidence="15">
    <location>
        <begin position="28"/>
        <end position="318"/>
    </location>
</feature>
<dbReference type="Pfam" id="PF00850">
    <property type="entry name" value="Hist_deacetyl"/>
    <property type="match status" value="1"/>
</dbReference>
<keyword evidence="6 10" id="KW-0805">Transcription regulation</keyword>
<dbReference type="InterPro" id="IPR023801">
    <property type="entry name" value="His_deacetylse_dom"/>
</dbReference>
<evidence type="ECO:0000256" key="9">
    <source>
        <dbReference type="ARBA" id="ARBA00061569"/>
    </source>
</evidence>
<dbReference type="InterPro" id="IPR000286">
    <property type="entry name" value="HDACs"/>
</dbReference>
<keyword evidence="8 10" id="KW-0539">Nucleus</keyword>
<keyword evidence="13" id="KW-0479">Metal-binding</keyword>
<dbReference type="SUPFAM" id="SSF52768">
    <property type="entry name" value="Arginase/deacetylase"/>
    <property type="match status" value="1"/>
</dbReference>
<feature type="binding site" evidence="12">
    <location>
        <position position="99"/>
    </location>
    <ligand>
        <name>substrate</name>
    </ligand>
</feature>
<dbReference type="GO" id="GO:0141221">
    <property type="term" value="F:histone deacetylase activity, hydrolytic mechanism"/>
    <property type="evidence" value="ECO:0007669"/>
    <property type="project" value="UniProtKB-EC"/>
</dbReference>
<evidence type="ECO:0000256" key="8">
    <source>
        <dbReference type="ARBA" id="ARBA00023242"/>
    </source>
</evidence>
<evidence type="ECO:0000256" key="7">
    <source>
        <dbReference type="ARBA" id="ARBA00023163"/>
    </source>
</evidence>
<gene>
    <name evidence="16" type="ORF">PCAR00345_LOCUS40359</name>
</gene>
<feature type="compositionally biased region" description="Polar residues" evidence="14">
    <location>
        <begin position="375"/>
        <end position="386"/>
    </location>
</feature>
<keyword evidence="5 10" id="KW-0156">Chromatin regulator</keyword>
<dbReference type="AlphaFoldDB" id="A0A7S4C5N2"/>
<feature type="binding site" evidence="12">
    <location>
        <position position="149"/>
    </location>
    <ligand>
        <name>substrate</name>
    </ligand>
</feature>
<evidence type="ECO:0000256" key="14">
    <source>
        <dbReference type="SAM" id="MobiDB-lite"/>
    </source>
</evidence>
<keyword evidence="7 10" id="KW-0804">Transcription</keyword>
<keyword evidence="3" id="KW-0678">Repressor</keyword>
<dbReference type="GO" id="GO:0046872">
    <property type="term" value="F:metal ion binding"/>
    <property type="evidence" value="ECO:0007669"/>
    <property type="project" value="UniProtKB-KW"/>
</dbReference>
<organism evidence="16">
    <name type="scientific">Chrysotila carterae</name>
    <name type="common">Marine alga</name>
    <name type="synonym">Syracosphaera carterae</name>
    <dbReference type="NCBI Taxonomy" id="13221"/>
    <lineage>
        <taxon>Eukaryota</taxon>
        <taxon>Haptista</taxon>
        <taxon>Haptophyta</taxon>
        <taxon>Prymnesiophyceae</taxon>
        <taxon>Isochrysidales</taxon>
        <taxon>Isochrysidaceae</taxon>
        <taxon>Chrysotila</taxon>
    </lineage>
</organism>
<feature type="binding site" evidence="12">
    <location>
        <position position="303"/>
    </location>
    <ligand>
        <name>substrate</name>
    </ligand>
</feature>
<dbReference type="PIRSF" id="PIRSF037913">
    <property type="entry name" value="His_deacetylse_1"/>
    <property type="match status" value="1"/>
</dbReference>
<dbReference type="Gene3D" id="3.40.800.20">
    <property type="entry name" value="Histone deacetylase domain"/>
    <property type="match status" value="1"/>
</dbReference>
<dbReference type="InterPro" id="IPR023696">
    <property type="entry name" value="Ureohydrolase_dom_sf"/>
</dbReference>
<evidence type="ECO:0000313" key="16">
    <source>
        <dbReference type="EMBL" id="CAE0787651.1"/>
    </source>
</evidence>
<evidence type="ECO:0000256" key="2">
    <source>
        <dbReference type="ARBA" id="ARBA00012111"/>
    </source>
</evidence>
<comment type="similarity">
    <text evidence="9 10">Belongs to the histone deacetylase family. HD Type 1 subfamily.</text>
</comment>
<proteinExistence type="inferred from homology"/>
<name>A0A7S4C5N2_CHRCT</name>
<dbReference type="EMBL" id="HBIZ01065751">
    <property type="protein sequence ID" value="CAE0787651.1"/>
    <property type="molecule type" value="Transcribed_RNA"/>
</dbReference>
<feature type="region of interest" description="Disordered" evidence="14">
    <location>
        <begin position="375"/>
        <end position="402"/>
    </location>
</feature>
<dbReference type="InterPro" id="IPR037138">
    <property type="entry name" value="His_deacetylse_dom_sf"/>
</dbReference>
<feature type="binding site" evidence="13">
    <location>
        <position position="176"/>
    </location>
    <ligand>
        <name>a divalent metal cation</name>
        <dbReference type="ChEBI" id="CHEBI:60240"/>
    </ligand>
</feature>
<comment type="subcellular location">
    <subcellularLocation>
        <location evidence="1 10">Nucleus</location>
    </subcellularLocation>
</comment>
<dbReference type="PRINTS" id="PR01271">
    <property type="entry name" value="HISDACETLASE"/>
</dbReference>
<dbReference type="PANTHER" id="PTHR10625:SF10">
    <property type="entry name" value="HISTONE DEACETYLASE HDAC1"/>
    <property type="match status" value="1"/>
</dbReference>
<dbReference type="GO" id="GO:0040029">
    <property type="term" value="P:epigenetic regulation of gene expression"/>
    <property type="evidence" value="ECO:0007669"/>
    <property type="project" value="TreeGrafter"/>
</dbReference>
<accession>A0A7S4C5N2</accession>
<dbReference type="FunFam" id="3.40.800.20:FF:000001">
    <property type="entry name" value="Histone deacetylase"/>
    <property type="match status" value="1"/>
</dbReference>
<dbReference type="PANTHER" id="PTHR10625">
    <property type="entry name" value="HISTONE DEACETYLASE HDAC1-RELATED"/>
    <property type="match status" value="1"/>
</dbReference>
<feature type="binding site" evidence="13">
    <location>
        <position position="264"/>
    </location>
    <ligand>
        <name>a divalent metal cation</name>
        <dbReference type="ChEBI" id="CHEBI:60240"/>
    </ligand>
</feature>
<evidence type="ECO:0000256" key="12">
    <source>
        <dbReference type="PIRSR" id="PIRSR037913-2"/>
    </source>
</evidence>
<comment type="catalytic activity">
    <reaction evidence="10">
        <text>N(6)-acetyl-L-lysyl-[histone] + H2O = L-lysyl-[histone] + acetate</text>
        <dbReference type="Rhea" id="RHEA:58196"/>
        <dbReference type="Rhea" id="RHEA-COMP:9845"/>
        <dbReference type="Rhea" id="RHEA-COMP:11338"/>
        <dbReference type="ChEBI" id="CHEBI:15377"/>
        <dbReference type="ChEBI" id="CHEBI:29969"/>
        <dbReference type="ChEBI" id="CHEBI:30089"/>
        <dbReference type="ChEBI" id="CHEBI:61930"/>
        <dbReference type="EC" id="3.5.1.98"/>
    </reaction>
</comment>
<keyword evidence="4 10" id="KW-0378">Hydrolase</keyword>
<feature type="binding site" evidence="13">
    <location>
        <position position="178"/>
    </location>
    <ligand>
        <name>a divalent metal cation</name>
        <dbReference type="ChEBI" id="CHEBI:60240"/>
    </ligand>
</feature>
<dbReference type="PRINTS" id="PR01270">
    <property type="entry name" value="HDASUPER"/>
</dbReference>
<evidence type="ECO:0000256" key="1">
    <source>
        <dbReference type="ARBA" id="ARBA00004123"/>
    </source>
</evidence>
<feature type="active site" description="Proton acceptor" evidence="11">
    <location>
        <position position="141"/>
    </location>
</feature>
<evidence type="ECO:0000259" key="15">
    <source>
        <dbReference type="Pfam" id="PF00850"/>
    </source>
</evidence>